<keyword evidence="1" id="KW-0479">Metal-binding</keyword>
<sequence length="133" mass="13997">MTALSLTPSQTEELRKRLGAARADTVGQVRARIAGGAKPPPVSHLAHRFQPDDAAQASDIGNNQIALAAHEQALVADIDAALARLDEGIANLCTVCGNAIGYDRLMAVPTAQTCVACQERIEQHDHLPPGPTM</sequence>
<gene>
    <name evidence="6" type="ORF">C7C56_011595</name>
</gene>
<name>A0A2U2HM12_9BURK</name>
<dbReference type="Proteomes" id="UP000241421">
    <property type="component" value="Unassembled WGS sequence"/>
</dbReference>
<dbReference type="InterPro" id="IPR000962">
    <property type="entry name" value="Znf_DskA_TraR"/>
</dbReference>
<evidence type="ECO:0000256" key="1">
    <source>
        <dbReference type="ARBA" id="ARBA00022723"/>
    </source>
</evidence>
<reference evidence="6 7" key="1">
    <citation type="submission" date="2018-04" db="EMBL/GenBank/DDBJ databases">
        <title>Massilia violaceinigra sp. nov., a novel purple-pigmented bacterium isolated from Tianshan glacier, Xinjiang, China.</title>
        <authorList>
            <person name="Wang H."/>
        </authorList>
    </citation>
    <scope>NUCLEOTIDE SEQUENCE [LARGE SCALE GENOMIC DNA]</scope>
    <source>
        <strain evidence="6 7">B448-2</strain>
    </source>
</reference>
<dbReference type="GO" id="GO:0008270">
    <property type="term" value="F:zinc ion binding"/>
    <property type="evidence" value="ECO:0007669"/>
    <property type="project" value="UniProtKB-KW"/>
</dbReference>
<dbReference type="PROSITE" id="PS51128">
    <property type="entry name" value="ZF_DKSA_2"/>
    <property type="match status" value="1"/>
</dbReference>
<protein>
    <recommendedName>
        <fullName evidence="5">Zinc finger DksA/TraR C4-type domain-containing protein</fullName>
    </recommendedName>
</protein>
<feature type="zinc finger region" description="dksA C4-type" evidence="4">
    <location>
        <begin position="93"/>
        <end position="117"/>
    </location>
</feature>
<dbReference type="InterPro" id="IPR037187">
    <property type="entry name" value="DnaK_N"/>
</dbReference>
<dbReference type="AlphaFoldDB" id="A0A2U2HM12"/>
<comment type="caution">
    <text evidence="6">The sequence shown here is derived from an EMBL/GenBank/DDBJ whole genome shotgun (WGS) entry which is preliminary data.</text>
</comment>
<dbReference type="PANTHER" id="PTHR33823:SF4">
    <property type="entry name" value="GENERAL STRESS PROTEIN 16O"/>
    <property type="match status" value="1"/>
</dbReference>
<dbReference type="SUPFAM" id="SSF57716">
    <property type="entry name" value="Glucocorticoid receptor-like (DNA-binding domain)"/>
    <property type="match status" value="1"/>
</dbReference>
<dbReference type="Gene3D" id="1.20.120.910">
    <property type="entry name" value="DksA, coiled-coil domain"/>
    <property type="match status" value="1"/>
</dbReference>
<dbReference type="EMBL" id="PXWF02000191">
    <property type="protein sequence ID" value="PWF48472.1"/>
    <property type="molecule type" value="Genomic_DNA"/>
</dbReference>
<dbReference type="OrthoDB" id="9811543at2"/>
<feature type="domain" description="Zinc finger DksA/TraR C4-type" evidence="5">
    <location>
        <begin position="89"/>
        <end position="123"/>
    </location>
</feature>
<evidence type="ECO:0000256" key="4">
    <source>
        <dbReference type="PROSITE-ProRule" id="PRU00510"/>
    </source>
</evidence>
<keyword evidence="7" id="KW-1185">Reference proteome</keyword>
<evidence type="ECO:0000256" key="3">
    <source>
        <dbReference type="ARBA" id="ARBA00022833"/>
    </source>
</evidence>
<proteinExistence type="predicted"/>
<organism evidence="6 7">
    <name type="scientific">Massilia glaciei</name>
    <dbReference type="NCBI Taxonomy" id="1524097"/>
    <lineage>
        <taxon>Bacteria</taxon>
        <taxon>Pseudomonadati</taxon>
        <taxon>Pseudomonadota</taxon>
        <taxon>Betaproteobacteria</taxon>
        <taxon>Burkholderiales</taxon>
        <taxon>Oxalobacteraceae</taxon>
        <taxon>Telluria group</taxon>
        <taxon>Massilia</taxon>
    </lineage>
</organism>
<dbReference type="Pfam" id="PF01258">
    <property type="entry name" value="zf-dskA_traR"/>
    <property type="match status" value="1"/>
</dbReference>
<evidence type="ECO:0000259" key="5">
    <source>
        <dbReference type="Pfam" id="PF01258"/>
    </source>
</evidence>
<evidence type="ECO:0000313" key="6">
    <source>
        <dbReference type="EMBL" id="PWF48472.1"/>
    </source>
</evidence>
<evidence type="ECO:0000256" key="2">
    <source>
        <dbReference type="ARBA" id="ARBA00022771"/>
    </source>
</evidence>
<keyword evidence="2" id="KW-0863">Zinc-finger</keyword>
<dbReference type="SUPFAM" id="SSF109635">
    <property type="entry name" value="DnaK suppressor protein DksA, alpha-hairpin domain"/>
    <property type="match status" value="1"/>
</dbReference>
<dbReference type="PANTHER" id="PTHR33823">
    <property type="entry name" value="RNA POLYMERASE-BINDING TRANSCRIPTION FACTOR DKSA-RELATED"/>
    <property type="match status" value="1"/>
</dbReference>
<evidence type="ECO:0000313" key="7">
    <source>
        <dbReference type="Proteomes" id="UP000241421"/>
    </source>
</evidence>
<accession>A0A2U2HM12</accession>
<dbReference type="RefSeq" id="WP_106757559.1">
    <property type="nucleotide sequence ID" value="NZ_PXWF02000191.1"/>
</dbReference>
<keyword evidence="3" id="KW-0862">Zinc</keyword>